<sequence length="77" mass="8155">MSANRGSAGDRTSGVGTGDERGLESAETPPGLVSAVVAYTDGPDRRTVYPPGLSSVERMSTWFTADDDAFLDVDEMR</sequence>
<evidence type="ECO:0000259" key="2">
    <source>
        <dbReference type="Pfam" id="PF24351"/>
    </source>
</evidence>
<dbReference type="RefSeq" id="WP_260594850.1">
    <property type="nucleotide sequence ID" value="NZ_CP104003.1"/>
</dbReference>
<dbReference type="GeneID" id="74941856"/>
<reference evidence="3" key="1">
    <citation type="submission" date="2022-09" db="EMBL/GenBank/DDBJ databases">
        <title>Diverse halophilic archaea isolated from saline environments.</title>
        <authorList>
            <person name="Cui H.-L."/>
        </authorList>
    </citation>
    <scope>NUCLEOTIDE SEQUENCE</scope>
    <source>
        <strain evidence="3">ZS-35-S2</strain>
    </source>
</reference>
<feature type="region of interest" description="Disordered" evidence="1">
    <location>
        <begin position="1"/>
        <end position="32"/>
    </location>
</feature>
<dbReference type="KEGG" id="ssai:N0B31_05500"/>
<evidence type="ECO:0000313" key="4">
    <source>
        <dbReference type="Proteomes" id="UP001057580"/>
    </source>
</evidence>
<dbReference type="EMBL" id="CP104003">
    <property type="protein sequence ID" value="UWM55739.1"/>
    <property type="molecule type" value="Genomic_DNA"/>
</dbReference>
<proteinExistence type="predicted"/>
<name>A0A9E7R4P5_9EURY</name>
<dbReference type="Proteomes" id="UP001057580">
    <property type="component" value="Chromosome"/>
</dbReference>
<evidence type="ECO:0000256" key="1">
    <source>
        <dbReference type="SAM" id="MobiDB-lite"/>
    </source>
</evidence>
<dbReference type="AlphaFoldDB" id="A0A9E7R4P5"/>
<evidence type="ECO:0000313" key="3">
    <source>
        <dbReference type="EMBL" id="UWM55739.1"/>
    </source>
</evidence>
<dbReference type="Pfam" id="PF24351">
    <property type="entry name" value="DUF7511"/>
    <property type="match status" value="1"/>
</dbReference>
<keyword evidence="4" id="KW-1185">Reference proteome</keyword>
<accession>A0A9E7R4P5</accession>
<gene>
    <name evidence="3" type="ORF">N0B31_05500</name>
</gene>
<feature type="domain" description="DUF7511" evidence="2">
    <location>
        <begin position="32"/>
        <end position="77"/>
    </location>
</feature>
<dbReference type="InterPro" id="IPR055933">
    <property type="entry name" value="DUF7511"/>
</dbReference>
<organism evidence="3 4">
    <name type="scientific">Salinirubellus salinus</name>
    <dbReference type="NCBI Taxonomy" id="1364945"/>
    <lineage>
        <taxon>Archaea</taxon>
        <taxon>Methanobacteriati</taxon>
        <taxon>Methanobacteriota</taxon>
        <taxon>Stenosarchaea group</taxon>
        <taxon>Halobacteria</taxon>
        <taxon>Halobacteriales</taxon>
        <taxon>Natronomonadaceae</taxon>
        <taxon>Salinirubellus</taxon>
    </lineage>
</organism>
<protein>
    <recommendedName>
        <fullName evidence="2">DUF7511 domain-containing protein</fullName>
    </recommendedName>
</protein>